<dbReference type="Gene3D" id="1.10.10.10">
    <property type="entry name" value="Winged helix-like DNA-binding domain superfamily/Winged helix DNA-binding domain"/>
    <property type="match status" value="1"/>
</dbReference>
<dbReference type="Pfam" id="PF18052">
    <property type="entry name" value="Rx_N"/>
    <property type="match status" value="1"/>
</dbReference>
<dbReference type="GO" id="GO:0009626">
    <property type="term" value="P:plant-type hypersensitive response"/>
    <property type="evidence" value="ECO:0007669"/>
    <property type="project" value="UniProtKB-ARBA"/>
</dbReference>
<evidence type="ECO:0000313" key="7">
    <source>
        <dbReference type="EMBL" id="KAK1296319.1"/>
    </source>
</evidence>
<accession>A0AAV9D691</accession>
<evidence type="ECO:0000256" key="5">
    <source>
        <dbReference type="ARBA" id="ARBA00022821"/>
    </source>
</evidence>
<dbReference type="GO" id="GO:0002758">
    <property type="term" value="P:innate immune response-activating signaling pathway"/>
    <property type="evidence" value="ECO:0007669"/>
    <property type="project" value="UniProtKB-ARBA"/>
</dbReference>
<name>A0AAV9D691_ACOCL</name>
<dbReference type="Pfam" id="PF23559">
    <property type="entry name" value="WHD_DRP"/>
    <property type="match status" value="1"/>
</dbReference>
<dbReference type="GO" id="GO:0042742">
    <property type="term" value="P:defense response to bacterium"/>
    <property type="evidence" value="ECO:0007669"/>
    <property type="project" value="UniProtKB-ARBA"/>
</dbReference>
<dbReference type="FunFam" id="1.10.10.10:FF:000322">
    <property type="entry name" value="Probable disease resistance protein At1g63360"/>
    <property type="match status" value="1"/>
</dbReference>
<dbReference type="SUPFAM" id="SSF52540">
    <property type="entry name" value="P-loop containing nucleoside triphosphate hydrolases"/>
    <property type="match status" value="1"/>
</dbReference>
<dbReference type="InterPro" id="IPR058922">
    <property type="entry name" value="WHD_DRP"/>
</dbReference>
<dbReference type="InterPro" id="IPR027417">
    <property type="entry name" value="P-loop_NTPase"/>
</dbReference>
<evidence type="ECO:0000313" key="8">
    <source>
        <dbReference type="Proteomes" id="UP001180020"/>
    </source>
</evidence>
<dbReference type="PRINTS" id="PR00364">
    <property type="entry name" value="DISEASERSIST"/>
</dbReference>
<reference evidence="7" key="1">
    <citation type="journal article" date="2023" name="Nat. Commun.">
        <title>Diploid and tetraploid genomes of Acorus and the evolution of monocots.</title>
        <authorList>
            <person name="Ma L."/>
            <person name="Liu K.W."/>
            <person name="Li Z."/>
            <person name="Hsiao Y.Y."/>
            <person name="Qi Y."/>
            <person name="Fu T."/>
            <person name="Tang G.D."/>
            <person name="Zhang D."/>
            <person name="Sun W.H."/>
            <person name="Liu D.K."/>
            <person name="Li Y."/>
            <person name="Chen G.Z."/>
            <person name="Liu X.D."/>
            <person name="Liao X.Y."/>
            <person name="Jiang Y.T."/>
            <person name="Yu X."/>
            <person name="Hao Y."/>
            <person name="Huang J."/>
            <person name="Zhao X.W."/>
            <person name="Ke S."/>
            <person name="Chen Y.Y."/>
            <person name="Wu W.L."/>
            <person name="Hsu J.L."/>
            <person name="Lin Y.F."/>
            <person name="Huang M.D."/>
            <person name="Li C.Y."/>
            <person name="Huang L."/>
            <person name="Wang Z.W."/>
            <person name="Zhao X."/>
            <person name="Zhong W.Y."/>
            <person name="Peng D.H."/>
            <person name="Ahmad S."/>
            <person name="Lan S."/>
            <person name="Zhang J.S."/>
            <person name="Tsai W.C."/>
            <person name="Van de Peer Y."/>
            <person name="Liu Z.J."/>
        </authorList>
    </citation>
    <scope>NUCLEOTIDE SEQUENCE</scope>
    <source>
        <strain evidence="7">CP</strain>
    </source>
</reference>
<feature type="domain" description="PH" evidence="6">
    <location>
        <begin position="1"/>
        <end position="38"/>
    </location>
</feature>
<dbReference type="Gene3D" id="1.20.5.4130">
    <property type="match status" value="1"/>
</dbReference>
<dbReference type="InterPro" id="IPR032675">
    <property type="entry name" value="LRR_dom_sf"/>
</dbReference>
<dbReference type="Gene3D" id="3.80.10.10">
    <property type="entry name" value="Ribonuclease Inhibitor"/>
    <property type="match status" value="2"/>
</dbReference>
<comment type="similarity">
    <text evidence="1">Belongs to the disease resistance NB-LRR family.</text>
</comment>
<dbReference type="Gene3D" id="3.40.50.300">
    <property type="entry name" value="P-loop containing nucleotide triphosphate hydrolases"/>
    <property type="match status" value="1"/>
</dbReference>
<dbReference type="EMBL" id="JAUJYO010000015">
    <property type="protein sequence ID" value="KAK1296319.1"/>
    <property type="molecule type" value="Genomic_DNA"/>
</dbReference>
<dbReference type="PANTHER" id="PTHR23155">
    <property type="entry name" value="DISEASE RESISTANCE PROTEIN RP"/>
    <property type="match status" value="1"/>
</dbReference>
<evidence type="ECO:0000256" key="4">
    <source>
        <dbReference type="ARBA" id="ARBA00022741"/>
    </source>
</evidence>
<dbReference type="InterPro" id="IPR001849">
    <property type="entry name" value="PH_domain"/>
</dbReference>
<dbReference type="InterPro" id="IPR036388">
    <property type="entry name" value="WH-like_DNA-bd_sf"/>
</dbReference>
<proteinExistence type="inferred from homology"/>
<dbReference type="InterPro" id="IPR044974">
    <property type="entry name" value="Disease_R_plants"/>
</dbReference>
<dbReference type="Pfam" id="PF23598">
    <property type="entry name" value="LRR_14"/>
    <property type="match status" value="1"/>
</dbReference>
<comment type="caution">
    <text evidence="7">The sequence shown here is derived from an EMBL/GenBank/DDBJ whole genome shotgun (WGS) entry which is preliminary data.</text>
</comment>
<dbReference type="Proteomes" id="UP001180020">
    <property type="component" value="Unassembled WGS sequence"/>
</dbReference>
<dbReference type="CDD" id="cd14798">
    <property type="entry name" value="RX-CC_like"/>
    <property type="match status" value="1"/>
</dbReference>
<reference evidence="7" key="2">
    <citation type="submission" date="2023-06" db="EMBL/GenBank/DDBJ databases">
        <authorList>
            <person name="Ma L."/>
            <person name="Liu K.-W."/>
            <person name="Li Z."/>
            <person name="Hsiao Y.-Y."/>
            <person name="Qi Y."/>
            <person name="Fu T."/>
            <person name="Tang G."/>
            <person name="Zhang D."/>
            <person name="Sun W.-H."/>
            <person name="Liu D.-K."/>
            <person name="Li Y."/>
            <person name="Chen G.-Z."/>
            <person name="Liu X.-D."/>
            <person name="Liao X.-Y."/>
            <person name="Jiang Y.-T."/>
            <person name="Yu X."/>
            <person name="Hao Y."/>
            <person name="Huang J."/>
            <person name="Zhao X.-W."/>
            <person name="Ke S."/>
            <person name="Chen Y.-Y."/>
            <person name="Wu W.-L."/>
            <person name="Hsu J.-L."/>
            <person name="Lin Y.-F."/>
            <person name="Huang M.-D."/>
            <person name="Li C.-Y."/>
            <person name="Huang L."/>
            <person name="Wang Z.-W."/>
            <person name="Zhao X."/>
            <person name="Zhong W.-Y."/>
            <person name="Peng D.-H."/>
            <person name="Ahmad S."/>
            <person name="Lan S."/>
            <person name="Zhang J.-S."/>
            <person name="Tsai W.-C."/>
            <person name="Van De Peer Y."/>
            <person name="Liu Z.-J."/>
        </authorList>
    </citation>
    <scope>NUCLEOTIDE SEQUENCE</scope>
    <source>
        <strain evidence="7">CP</strain>
        <tissue evidence="7">Leaves</tissue>
    </source>
</reference>
<keyword evidence="8" id="KW-1185">Reference proteome</keyword>
<keyword evidence="2" id="KW-0433">Leucine-rich repeat</keyword>
<keyword evidence="5" id="KW-0611">Plant defense</keyword>
<evidence type="ECO:0000256" key="3">
    <source>
        <dbReference type="ARBA" id="ARBA00022737"/>
    </source>
</evidence>
<organism evidence="7 8">
    <name type="scientific">Acorus calamus</name>
    <name type="common">Sweet flag</name>
    <dbReference type="NCBI Taxonomy" id="4465"/>
    <lineage>
        <taxon>Eukaryota</taxon>
        <taxon>Viridiplantae</taxon>
        <taxon>Streptophyta</taxon>
        <taxon>Embryophyta</taxon>
        <taxon>Tracheophyta</taxon>
        <taxon>Spermatophyta</taxon>
        <taxon>Magnoliopsida</taxon>
        <taxon>Liliopsida</taxon>
        <taxon>Acoraceae</taxon>
        <taxon>Acorus</taxon>
    </lineage>
</organism>
<dbReference type="SUPFAM" id="SSF52058">
    <property type="entry name" value="L domain-like"/>
    <property type="match status" value="1"/>
</dbReference>
<gene>
    <name evidence="7" type="ORF">QJS10_CPB15g01180</name>
</gene>
<dbReference type="InterPro" id="IPR041118">
    <property type="entry name" value="Rx_N"/>
</dbReference>
<dbReference type="GO" id="GO:0043531">
    <property type="term" value="F:ADP binding"/>
    <property type="evidence" value="ECO:0007669"/>
    <property type="project" value="InterPro"/>
</dbReference>
<dbReference type="Pfam" id="PF00931">
    <property type="entry name" value="NB-ARC"/>
    <property type="match status" value="1"/>
</dbReference>
<dbReference type="PANTHER" id="PTHR23155:SF1185">
    <property type="entry name" value="DISEASE RESISTANCE RPP8-LIKE PROTEIN 3-RELATED"/>
    <property type="match status" value="1"/>
</dbReference>
<evidence type="ECO:0000256" key="2">
    <source>
        <dbReference type="ARBA" id="ARBA00022614"/>
    </source>
</evidence>
<dbReference type="AlphaFoldDB" id="A0AAV9D691"/>
<keyword evidence="4" id="KW-0547">Nucleotide-binding</keyword>
<dbReference type="FunFam" id="3.40.50.300:FF:001091">
    <property type="entry name" value="Probable disease resistance protein At1g61300"/>
    <property type="match status" value="1"/>
</dbReference>
<sequence>MLKSEFKLLEQFLSKANRSHNNDEDMNEWLKQLRDAAYKGEDIIDEYILKNERRIRRRSHIKRLILSLHSLPGHRRVGKSIIAVQENLRMIFSNKDRYGINITRDPVPIKALEKRKRRDINPEIDDDEIVGFDDDARRVVRQLPALGEELRVITIVGMGGLGKTTLAKKVYNVLLGFECMTWVTVGQNCQEVKLLRELIKKTIRRDPEELKKMEKENLEENLNGYLKNKRFFIVMDDVWEDGLWDSIKPVFRDIRNGSRILFTSRSYSIAKAADPYEDPQLVEKCKGLPLAVIVLGGLLSKNAFNALEWKRVLDTLDWRFDPSTKDCSEVLALSYRDMPEYLKPCFLYIGLFPGNAEIRSSKLKMLWIAEGFVAGNIRKQAEDTAEEYLEELYERSLIQVATKKSYGRSRTCGIKSCRIHDLLRDLAIAVSNEFEFLSVFGNQDTEFPLKARRRLSIHGDVSNEVPLNKSSPSLQSLLCFDQMRLNLIPLVEGLRFLRVIDVQDVDIGVLPPEVGRLIHLRFLGLHNTNLKGLPLTVGDLFNLQTFDIRSNGKLKVPASVWKLKELRHFYLDWCSPQQIEGFPNIQTLNGIVAGGWIQKSLFKLTTLSRLAITKTSSDHENALANALPQLGRLRYLALKTEGQSPVPTNLQFSDLQDLYLLTLFGRLGRLPNNFPPILMKLSLRSSRHVDDPLPILGQLQSLESLKLLKDSYTGTRMVCPSSCFPKLKFLTFDELDNLQEWEVEDGAMTCLRHLVVSKCKKLKMLPEGLRHAYSLQELELAGMPISFKNRVRGEDWQKIHRTTSVTLNIR</sequence>
<protein>
    <submittedName>
        <fullName evidence="7">Disease resistance protein</fullName>
    </submittedName>
</protein>
<keyword evidence="3" id="KW-0677">Repeat</keyword>
<dbReference type="InterPro" id="IPR002182">
    <property type="entry name" value="NB-ARC"/>
</dbReference>
<dbReference type="InterPro" id="IPR055414">
    <property type="entry name" value="LRR_R13L4/SHOC2-like"/>
</dbReference>
<dbReference type="PROSITE" id="PS50003">
    <property type="entry name" value="PH_DOMAIN"/>
    <property type="match status" value="1"/>
</dbReference>
<dbReference type="InterPro" id="IPR038005">
    <property type="entry name" value="RX-like_CC"/>
</dbReference>
<evidence type="ECO:0000259" key="6">
    <source>
        <dbReference type="PROSITE" id="PS50003"/>
    </source>
</evidence>
<evidence type="ECO:0000256" key="1">
    <source>
        <dbReference type="ARBA" id="ARBA00008894"/>
    </source>
</evidence>